<protein>
    <recommendedName>
        <fullName evidence="2">Phosphatidate phosphatase APP1 catalytic domain-containing protein</fullName>
    </recommendedName>
</protein>
<dbReference type="GO" id="GO:0008195">
    <property type="term" value="F:phosphatidate phosphatase activity"/>
    <property type="evidence" value="ECO:0007669"/>
    <property type="project" value="InterPro"/>
</dbReference>
<feature type="domain" description="Phosphatidate phosphatase APP1 catalytic" evidence="2">
    <location>
        <begin position="136"/>
        <end position="290"/>
    </location>
</feature>
<evidence type="ECO:0000259" key="2">
    <source>
        <dbReference type="Pfam" id="PF09949"/>
    </source>
</evidence>
<dbReference type="InterPro" id="IPR052935">
    <property type="entry name" value="Mg2+_PAP"/>
</dbReference>
<sequence>MRMCRAVQLIVIAVIGSFAASASALQAIVDDGWSSAQGYRFSGRLTEDNHQPAKAGSGAVQSLHRNTRLLFASSAEGKVSWQIDGAQWQSRVDDHGYWELTSNQPLMLSSGWQSIRSDPAASSPAFLLVHDPRNQFGIISDIDDTILVSEVPDKIKLLRNSLTLPPESRQAVPQMAQTYRQLAERNANPAASPIFYVSASPKQLTDGIRRFLQKNGFPQGILMLKEIGDESTDSILDQRAYKRARITAIMHDFPEVKFALVGDDGESDPQIYAEIALRYPEQISGIWIRKVKTNASPLPAGQNDLQQLLGQPSF</sequence>
<dbReference type="InterPro" id="IPR019236">
    <property type="entry name" value="APP1_cat"/>
</dbReference>
<dbReference type="Pfam" id="PF09949">
    <property type="entry name" value="APP1_cat"/>
    <property type="match status" value="1"/>
</dbReference>
<dbReference type="RefSeq" id="WP_130107281.1">
    <property type="nucleotide sequence ID" value="NZ_CP025781.1"/>
</dbReference>
<accession>A0A7G3GB47</accession>
<dbReference type="AlphaFoldDB" id="A0A7G3GB47"/>
<dbReference type="KEGG" id="ifl:C1H71_15280"/>
<gene>
    <name evidence="3" type="ORF">C1H71_15280</name>
</gene>
<organism evidence="3 4">
    <name type="scientific">Iodobacter fluviatilis</name>
    <dbReference type="NCBI Taxonomy" id="537"/>
    <lineage>
        <taxon>Bacteria</taxon>
        <taxon>Pseudomonadati</taxon>
        <taxon>Pseudomonadota</taxon>
        <taxon>Betaproteobacteria</taxon>
        <taxon>Neisseriales</taxon>
        <taxon>Chitinibacteraceae</taxon>
        <taxon>Iodobacter</taxon>
    </lineage>
</organism>
<evidence type="ECO:0000313" key="3">
    <source>
        <dbReference type="EMBL" id="QBC44760.1"/>
    </source>
</evidence>
<dbReference type="PANTHER" id="PTHR28208:SF3">
    <property type="entry name" value="PHOSPHATIDATE PHOSPHATASE APP1"/>
    <property type="match status" value="1"/>
</dbReference>
<reference evidence="3 4" key="1">
    <citation type="submission" date="2018-01" db="EMBL/GenBank/DDBJ databases">
        <title>Genome sequence of Iodobacter sp. strain PCH194 isolated from Indian Trans-Himalaya.</title>
        <authorList>
            <person name="Kumar V."/>
            <person name="Thakur V."/>
            <person name="Kumar S."/>
            <person name="Singh D."/>
        </authorList>
    </citation>
    <scope>NUCLEOTIDE SEQUENCE [LARGE SCALE GENOMIC DNA]</scope>
    <source>
        <strain evidence="3 4">PCH194</strain>
    </source>
</reference>
<evidence type="ECO:0000313" key="4">
    <source>
        <dbReference type="Proteomes" id="UP000515917"/>
    </source>
</evidence>
<dbReference type="PANTHER" id="PTHR28208">
    <property type="entry name" value="PHOSPHATIDATE PHOSPHATASE APP1"/>
    <property type="match status" value="1"/>
</dbReference>
<keyword evidence="4" id="KW-1185">Reference proteome</keyword>
<proteinExistence type="predicted"/>
<dbReference type="EMBL" id="CP025781">
    <property type="protein sequence ID" value="QBC44760.1"/>
    <property type="molecule type" value="Genomic_DNA"/>
</dbReference>
<feature type="chain" id="PRO_5028861506" description="Phosphatidate phosphatase APP1 catalytic domain-containing protein" evidence="1">
    <location>
        <begin position="20"/>
        <end position="314"/>
    </location>
</feature>
<feature type="signal peptide" evidence="1">
    <location>
        <begin position="1"/>
        <end position="19"/>
    </location>
</feature>
<keyword evidence="1" id="KW-0732">Signal</keyword>
<dbReference type="Proteomes" id="UP000515917">
    <property type="component" value="Chromosome"/>
</dbReference>
<evidence type="ECO:0000256" key="1">
    <source>
        <dbReference type="SAM" id="SignalP"/>
    </source>
</evidence>
<name>A0A7G3GB47_9NEIS</name>